<sequence length="242" mass="29061">MYFEKKEKWNPADHYLLFVFKGSIVVQFATHSIQFKEGECYTVEKDSQLVDIRQESGAEYALYAFQFVGEEDVLNWPIIRYTPDKLKSALVRIEDIRALNQPLLFQKEVFDFIYLIHKHKDRRSRQCIHQMEYIREYIDQSFAEALTLQQMADHFYMSPNHLNELFKERYGMTAMAYVTERRITMAKFLLARNVYRVRDIAHKVGYDDEFYFSRKFKHETGMTPTQFARKAKHDPQYDVLPM</sequence>
<accession>A0A8J7KH36</accession>
<dbReference type="PRINTS" id="PR00032">
    <property type="entry name" value="HTHARAC"/>
</dbReference>
<dbReference type="InterPro" id="IPR018062">
    <property type="entry name" value="HTH_AraC-typ_CS"/>
</dbReference>
<dbReference type="SMART" id="SM00342">
    <property type="entry name" value="HTH_ARAC"/>
    <property type="match status" value="1"/>
</dbReference>
<dbReference type="Proteomes" id="UP000622653">
    <property type="component" value="Unassembled WGS sequence"/>
</dbReference>
<feature type="domain" description="HTH araC/xylS-type" evidence="4">
    <location>
        <begin position="132"/>
        <end position="230"/>
    </location>
</feature>
<evidence type="ECO:0000256" key="2">
    <source>
        <dbReference type="ARBA" id="ARBA00023125"/>
    </source>
</evidence>
<organism evidence="5 6">
    <name type="scientific">Savagea serpentis</name>
    <dbReference type="NCBI Taxonomy" id="2785297"/>
    <lineage>
        <taxon>Bacteria</taxon>
        <taxon>Bacillati</taxon>
        <taxon>Bacillota</taxon>
        <taxon>Bacilli</taxon>
        <taxon>Bacillales</taxon>
        <taxon>Caryophanaceae</taxon>
        <taxon>Savagea</taxon>
    </lineage>
</organism>
<dbReference type="PANTHER" id="PTHR43280:SF28">
    <property type="entry name" value="HTH-TYPE TRANSCRIPTIONAL ACTIVATOR RHAS"/>
    <property type="match status" value="1"/>
</dbReference>
<dbReference type="GO" id="GO:0003700">
    <property type="term" value="F:DNA-binding transcription factor activity"/>
    <property type="evidence" value="ECO:0007669"/>
    <property type="project" value="InterPro"/>
</dbReference>
<dbReference type="AlphaFoldDB" id="A0A8J7KH36"/>
<proteinExistence type="predicted"/>
<dbReference type="EMBL" id="JADKPV010000001">
    <property type="protein sequence ID" value="MBF4500563.1"/>
    <property type="molecule type" value="Genomic_DNA"/>
</dbReference>
<evidence type="ECO:0000313" key="6">
    <source>
        <dbReference type="Proteomes" id="UP000622653"/>
    </source>
</evidence>
<keyword evidence="1" id="KW-0805">Transcription regulation</keyword>
<reference evidence="5" key="1">
    <citation type="submission" date="2020-11" db="EMBL/GenBank/DDBJ databases">
        <title>Multidrug resistant novel bacterium Savagea serpentis sp. nov., isolated from the scats of a vine snake (Ahaetulla nasuta).</title>
        <authorList>
            <person name="Venkata Ramana V."/>
            <person name="Vikas Patil S."/>
            <person name="Yogita Lugani V."/>
        </authorList>
    </citation>
    <scope>NUCLEOTIDE SEQUENCE</scope>
    <source>
        <strain evidence="5">SN6</strain>
    </source>
</reference>
<dbReference type="PROSITE" id="PS00041">
    <property type="entry name" value="HTH_ARAC_FAMILY_1"/>
    <property type="match status" value="1"/>
</dbReference>
<dbReference type="Pfam" id="PF12833">
    <property type="entry name" value="HTH_18"/>
    <property type="match status" value="1"/>
</dbReference>
<evidence type="ECO:0000256" key="3">
    <source>
        <dbReference type="ARBA" id="ARBA00023163"/>
    </source>
</evidence>
<dbReference type="InterPro" id="IPR009057">
    <property type="entry name" value="Homeodomain-like_sf"/>
</dbReference>
<name>A0A8J7KH36_9BACL</name>
<dbReference type="Gene3D" id="1.10.10.60">
    <property type="entry name" value="Homeodomain-like"/>
    <property type="match status" value="2"/>
</dbReference>
<protein>
    <submittedName>
        <fullName evidence="5">Helix-turn-helix transcriptional regulator</fullName>
    </submittedName>
</protein>
<keyword evidence="3" id="KW-0804">Transcription</keyword>
<evidence type="ECO:0000313" key="5">
    <source>
        <dbReference type="EMBL" id="MBF4500563.1"/>
    </source>
</evidence>
<dbReference type="PANTHER" id="PTHR43280">
    <property type="entry name" value="ARAC-FAMILY TRANSCRIPTIONAL REGULATOR"/>
    <property type="match status" value="1"/>
</dbReference>
<keyword evidence="2" id="KW-0238">DNA-binding</keyword>
<dbReference type="GO" id="GO:0043565">
    <property type="term" value="F:sequence-specific DNA binding"/>
    <property type="evidence" value="ECO:0007669"/>
    <property type="project" value="InterPro"/>
</dbReference>
<dbReference type="PROSITE" id="PS01124">
    <property type="entry name" value="HTH_ARAC_FAMILY_2"/>
    <property type="match status" value="1"/>
</dbReference>
<evidence type="ECO:0000259" key="4">
    <source>
        <dbReference type="PROSITE" id="PS01124"/>
    </source>
</evidence>
<dbReference type="RefSeq" id="WP_194561995.1">
    <property type="nucleotide sequence ID" value="NZ_JADKPV010000001.1"/>
</dbReference>
<dbReference type="InterPro" id="IPR020449">
    <property type="entry name" value="Tscrpt_reg_AraC-type_HTH"/>
</dbReference>
<gene>
    <name evidence="5" type="ORF">IRY55_04230</name>
</gene>
<evidence type="ECO:0000256" key="1">
    <source>
        <dbReference type="ARBA" id="ARBA00023015"/>
    </source>
</evidence>
<comment type="caution">
    <text evidence="5">The sequence shown here is derived from an EMBL/GenBank/DDBJ whole genome shotgun (WGS) entry which is preliminary data.</text>
</comment>
<dbReference type="SUPFAM" id="SSF46689">
    <property type="entry name" value="Homeodomain-like"/>
    <property type="match status" value="2"/>
</dbReference>
<keyword evidence="6" id="KW-1185">Reference proteome</keyword>
<dbReference type="InterPro" id="IPR018060">
    <property type="entry name" value="HTH_AraC"/>
</dbReference>